<accession>A0A7K3NI74</accession>
<gene>
    <name evidence="2" type="ORF">G3N56_03395</name>
</gene>
<sequence>MAQTETASRPVKKTVFFGLVTAGLYTGVFAYADAIAAQFAQGALWAAGPIATVFLVSWCHGSFASNLWACLGITARKRAVKRPAVQPVARPQVRATLNA</sequence>
<dbReference type="RefSeq" id="WP_163300840.1">
    <property type="nucleotide sequence ID" value="NZ_JAAGRQ010000009.1"/>
</dbReference>
<evidence type="ECO:0000313" key="3">
    <source>
        <dbReference type="Proteomes" id="UP000469724"/>
    </source>
</evidence>
<evidence type="ECO:0000313" key="2">
    <source>
        <dbReference type="EMBL" id="NDY55787.1"/>
    </source>
</evidence>
<keyword evidence="1" id="KW-1133">Transmembrane helix</keyword>
<dbReference type="Proteomes" id="UP000469724">
    <property type="component" value="Unassembled WGS sequence"/>
</dbReference>
<feature type="transmembrane region" description="Helical" evidence="1">
    <location>
        <begin position="14"/>
        <end position="32"/>
    </location>
</feature>
<dbReference type="EMBL" id="JAAGRQ010000009">
    <property type="protein sequence ID" value="NDY55787.1"/>
    <property type="molecule type" value="Genomic_DNA"/>
</dbReference>
<feature type="transmembrane region" description="Helical" evidence="1">
    <location>
        <begin position="44"/>
        <end position="71"/>
    </location>
</feature>
<organism evidence="2 3">
    <name type="scientific">Desulfolutivibrio sulfodismutans</name>
    <dbReference type="NCBI Taxonomy" id="63561"/>
    <lineage>
        <taxon>Bacteria</taxon>
        <taxon>Pseudomonadati</taxon>
        <taxon>Thermodesulfobacteriota</taxon>
        <taxon>Desulfovibrionia</taxon>
        <taxon>Desulfovibrionales</taxon>
        <taxon>Desulfovibrionaceae</taxon>
        <taxon>Desulfolutivibrio</taxon>
    </lineage>
</organism>
<proteinExistence type="predicted"/>
<keyword evidence="3" id="KW-1185">Reference proteome</keyword>
<comment type="caution">
    <text evidence="2">The sequence shown here is derived from an EMBL/GenBank/DDBJ whole genome shotgun (WGS) entry which is preliminary data.</text>
</comment>
<evidence type="ECO:0000256" key="1">
    <source>
        <dbReference type="SAM" id="Phobius"/>
    </source>
</evidence>
<keyword evidence="1" id="KW-0472">Membrane</keyword>
<protein>
    <submittedName>
        <fullName evidence="2">Uncharacterized protein</fullName>
    </submittedName>
</protein>
<dbReference type="AlphaFoldDB" id="A0A7K3NI74"/>
<name>A0A7K3NI74_9BACT</name>
<reference evidence="2 3" key="1">
    <citation type="submission" date="2020-02" db="EMBL/GenBank/DDBJ databases">
        <title>Comparative genomics of sulfur disproportionating microorganisms.</title>
        <authorList>
            <person name="Ward L.M."/>
            <person name="Bertran E."/>
            <person name="Johnston D.T."/>
        </authorList>
    </citation>
    <scope>NUCLEOTIDE SEQUENCE [LARGE SCALE GENOMIC DNA]</scope>
    <source>
        <strain evidence="2 3">DSM 3696</strain>
    </source>
</reference>
<keyword evidence="1" id="KW-0812">Transmembrane</keyword>